<sequence length="541" mass="62053">MMKSKIAKSGPFVLLGLILLALVFLNAFWQDQWLDSDMAAEMIFSRLLAEEGHIFGTADWYYSTEFRVLYTQLVMTPLFSFMDSWHLIRMLTNVTAYVLMLLSYFYMMKPLKVRRSLTVLTGAILLLPFSETMITHMQMGNTYMVHVILLFFFFGMFLRLVKRAESHLVRMWVVRILYVLLAVVFGLSGVRYLLAMQCPLLIASVIYLMGSDEFQMFRRQFGVSQNWGKCWKSIWKSDKAVYLYYSLLGVLAAVAGYGVNVLWVSRKFVFQTYDATNFIAVYQGILWERVQNALGSLLMLFGYIPDKGFLSLRGLITLISFVLIGIFCYCGVRTWKNCKKSYGQHFFVVLFLAVALAVNVFVFVFTTSTMVPRYYITILIFALPMLAIYFGGEEPLLDRALTGMLLALCLCMSMAKVTLSFLTVDKNADKRAAAAYLEENGYDFGFATYWNANIVTELTDGKVEVGNILDPGSLEYFKWSSPVKYYEEAYHQGEVFLLLTAEEAQAYEEARALQNGEKVYEDGKYVIFVYENAHELMSFAE</sequence>
<organism evidence="2 3">
    <name type="scientific">Acetatifactor muris</name>
    <dbReference type="NCBI Taxonomy" id="879566"/>
    <lineage>
        <taxon>Bacteria</taxon>
        <taxon>Bacillati</taxon>
        <taxon>Bacillota</taxon>
        <taxon>Clostridia</taxon>
        <taxon>Lachnospirales</taxon>
        <taxon>Lachnospiraceae</taxon>
        <taxon>Acetatifactor</taxon>
    </lineage>
</organism>
<feature type="transmembrane region" description="Helical" evidence="1">
    <location>
        <begin position="242"/>
        <end position="264"/>
    </location>
</feature>
<keyword evidence="1" id="KW-0472">Membrane</keyword>
<evidence type="ECO:0000256" key="1">
    <source>
        <dbReference type="SAM" id="Phobius"/>
    </source>
</evidence>
<reference evidence="2 3" key="1">
    <citation type="submission" date="2018-01" db="EMBL/GenBank/DDBJ databases">
        <authorList>
            <person name="Gaut B.S."/>
            <person name="Morton B.R."/>
            <person name="Clegg M.T."/>
            <person name="Duvall M.R."/>
        </authorList>
    </citation>
    <scope>NUCLEOTIDE SEQUENCE [LARGE SCALE GENOMIC DNA]</scope>
    <source>
        <strain evidence="2">GP69</strain>
    </source>
</reference>
<evidence type="ECO:0000313" key="3">
    <source>
        <dbReference type="Proteomes" id="UP000236311"/>
    </source>
</evidence>
<feature type="transmembrane region" description="Helical" evidence="1">
    <location>
        <begin position="404"/>
        <end position="424"/>
    </location>
</feature>
<dbReference type="AlphaFoldDB" id="A0A2K4ZMH1"/>
<feature type="transmembrane region" description="Helical" evidence="1">
    <location>
        <begin position="12"/>
        <end position="29"/>
    </location>
</feature>
<keyword evidence="3" id="KW-1185">Reference proteome</keyword>
<evidence type="ECO:0008006" key="4">
    <source>
        <dbReference type="Google" id="ProtNLM"/>
    </source>
</evidence>
<feature type="transmembrane region" description="Helical" evidence="1">
    <location>
        <begin position="347"/>
        <end position="367"/>
    </location>
</feature>
<feature type="transmembrane region" description="Helical" evidence="1">
    <location>
        <begin position="143"/>
        <end position="161"/>
    </location>
</feature>
<feature type="transmembrane region" description="Helical" evidence="1">
    <location>
        <begin position="315"/>
        <end position="335"/>
    </location>
</feature>
<gene>
    <name evidence="2" type="ORF">AMURIS_04428</name>
</gene>
<dbReference type="OrthoDB" id="1815080at2"/>
<dbReference type="EMBL" id="OFSM01000029">
    <property type="protein sequence ID" value="SOY31683.1"/>
    <property type="molecule type" value="Genomic_DNA"/>
</dbReference>
<proteinExistence type="predicted"/>
<evidence type="ECO:0000313" key="2">
    <source>
        <dbReference type="EMBL" id="SOY31683.1"/>
    </source>
</evidence>
<feature type="transmembrane region" description="Helical" evidence="1">
    <location>
        <begin position="374"/>
        <end position="392"/>
    </location>
</feature>
<name>A0A2K4ZMH1_9FIRM</name>
<protein>
    <recommendedName>
        <fullName evidence="4">Glycosyltransferase RgtA/B/C/D-like domain-containing protein</fullName>
    </recommendedName>
</protein>
<feature type="transmembrane region" description="Helical" evidence="1">
    <location>
        <begin position="117"/>
        <end position="137"/>
    </location>
</feature>
<keyword evidence="1" id="KW-1133">Transmembrane helix</keyword>
<dbReference type="Proteomes" id="UP000236311">
    <property type="component" value="Unassembled WGS sequence"/>
</dbReference>
<keyword evidence="1" id="KW-0812">Transmembrane</keyword>
<feature type="transmembrane region" description="Helical" evidence="1">
    <location>
        <begin position="168"/>
        <end position="186"/>
    </location>
</feature>
<feature type="transmembrane region" description="Helical" evidence="1">
    <location>
        <begin position="87"/>
        <end position="105"/>
    </location>
</feature>
<dbReference type="RefSeq" id="WP_103241669.1">
    <property type="nucleotide sequence ID" value="NZ_JANJZD010000030.1"/>
</dbReference>
<accession>A0A2K4ZMH1</accession>